<keyword evidence="4" id="KW-1015">Disulfide bond</keyword>
<accession>A0A6N6JFB6</accession>
<dbReference type="Pfam" id="PF08534">
    <property type="entry name" value="Redoxin"/>
    <property type="match status" value="1"/>
</dbReference>
<keyword evidence="3" id="KW-0201">Cytochrome c-type biogenesis</keyword>
<sequence length="182" mass="19104">MKRLVFFLPLAIAAIIGGFAIWGLSGDRDPSRIPSVLISQPVPAFDLPPVAGIDTPGLSQADLKGAGEIVLVNAFASWCGPCRAEHPILTRMAEGQGIKVVGLNYKDKPADAAAWLDELGNPYVRIGSDETGRAGIEWGLSGVPETFIVGADGTILYREAGPVVGDGLKRLQRALDAAKSAE</sequence>
<evidence type="ECO:0000256" key="2">
    <source>
        <dbReference type="ARBA" id="ARBA00007758"/>
    </source>
</evidence>
<evidence type="ECO:0000259" key="6">
    <source>
        <dbReference type="PROSITE" id="PS51352"/>
    </source>
</evidence>
<evidence type="ECO:0000256" key="4">
    <source>
        <dbReference type="ARBA" id="ARBA00023157"/>
    </source>
</evidence>
<comment type="caution">
    <text evidence="7">The sequence shown here is derived from an EMBL/GenBank/DDBJ whole genome shotgun (WGS) entry which is preliminary data.</text>
</comment>
<feature type="domain" description="Thioredoxin" evidence="6">
    <location>
        <begin position="36"/>
        <end position="180"/>
    </location>
</feature>
<dbReference type="InterPro" id="IPR050553">
    <property type="entry name" value="Thioredoxin_ResA/DsbE_sf"/>
</dbReference>
<dbReference type="InterPro" id="IPR004799">
    <property type="entry name" value="Periplasmic_diS_OxRdtase_DsbE"/>
</dbReference>
<dbReference type="GO" id="GO:0030288">
    <property type="term" value="C:outer membrane-bounded periplasmic space"/>
    <property type="evidence" value="ECO:0007669"/>
    <property type="project" value="InterPro"/>
</dbReference>
<dbReference type="InterPro" id="IPR036249">
    <property type="entry name" value="Thioredoxin-like_sf"/>
</dbReference>
<proteinExistence type="inferred from homology"/>
<comment type="similarity">
    <text evidence="2">Belongs to the thioredoxin family. DsbE subfamily.</text>
</comment>
<evidence type="ECO:0000256" key="1">
    <source>
        <dbReference type="ARBA" id="ARBA00004196"/>
    </source>
</evidence>
<evidence type="ECO:0000256" key="5">
    <source>
        <dbReference type="ARBA" id="ARBA00023284"/>
    </source>
</evidence>
<dbReference type="EMBL" id="BLJE01000001">
    <property type="protein sequence ID" value="GFE63978.1"/>
    <property type="molecule type" value="Genomic_DNA"/>
</dbReference>
<dbReference type="SUPFAM" id="SSF52833">
    <property type="entry name" value="Thioredoxin-like"/>
    <property type="match status" value="1"/>
</dbReference>
<evidence type="ECO:0000256" key="3">
    <source>
        <dbReference type="ARBA" id="ARBA00022748"/>
    </source>
</evidence>
<organism evidence="7 8">
    <name type="scientific">Litoreibacter roseus</name>
    <dbReference type="NCBI Taxonomy" id="2601869"/>
    <lineage>
        <taxon>Bacteria</taxon>
        <taxon>Pseudomonadati</taxon>
        <taxon>Pseudomonadota</taxon>
        <taxon>Alphaproteobacteria</taxon>
        <taxon>Rhodobacterales</taxon>
        <taxon>Roseobacteraceae</taxon>
        <taxon>Litoreibacter</taxon>
    </lineage>
</organism>
<dbReference type="Proteomes" id="UP000436822">
    <property type="component" value="Unassembled WGS sequence"/>
</dbReference>
<dbReference type="Gene3D" id="3.40.30.10">
    <property type="entry name" value="Glutaredoxin"/>
    <property type="match status" value="1"/>
</dbReference>
<comment type="subcellular location">
    <subcellularLocation>
        <location evidence="1">Cell envelope</location>
    </subcellularLocation>
</comment>
<protein>
    <recommendedName>
        <fullName evidence="6">Thioredoxin domain-containing protein</fullName>
    </recommendedName>
</protein>
<dbReference type="PANTHER" id="PTHR42852">
    <property type="entry name" value="THIOL:DISULFIDE INTERCHANGE PROTEIN DSBE"/>
    <property type="match status" value="1"/>
</dbReference>
<dbReference type="NCBIfam" id="TIGR00385">
    <property type="entry name" value="dsbE"/>
    <property type="match status" value="1"/>
</dbReference>
<evidence type="ECO:0000313" key="8">
    <source>
        <dbReference type="Proteomes" id="UP000436822"/>
    </source>
</evidence>
<keyword evidence="8" id="KW-1185">Reference proteome</keyword>
<evidence type="ECO:0000313" key="7">
    <source>
        <dbReference type="EMBL" id="GFE63978.1"/>
    </source>
</evidence>
<dbReference type="OrthoDB" id="9799347at2"/>
<dbReference type="RefSeq" id="WP_159804857.1">
    <property type="nucleotide sequence ID" value="NZ_BLJE01000001.1"/>
</dbReference>
<keyword evidence="5" id="KW-0676">Redox-active center</keyword>
<dbReference type="AlphaFoldDB" id="A0A6N6JFB6"/>
<dbReference type="CDD" id="cd03010">
    <property type="entry name" value="TlpA_like_DsbE"/>
    <property type="match status" value="1"/>
</dbReference>
<dbReference type="GO" id="GO:0015036">
    <property type="term" value="F:disulfide oxidoreductase activity"/>
    <property type="evidence" value="ECO:0007669"/>
    <property type="project" value="InterPro"/>
</dbReference>
<dbReference type="InterPro" id="IPR013766">
    <property type="entry name" value="Thioredoxin_domain"/>
</dbReference>
<name>A0A6N6JFB6_9RHOB</name>
<reference evidence="7 8" key="1">
    <citation type="submission" date="2019-12" db="EMBL/GenBank/DDBJ databases">
        <title>Litoreibacter badius sp. nov., a novel bacteriochlorophyll a-containing bacterium in the genus Litoreibacter.</title>
        <authorList>
            <person name="Kanamuro M."/>
            <person name="Takabe Y."/>
            <person name="Mori K."/>
            <person name="Takaichi S."/>
            <person name="Hanada S."/>
        </authorList>
    </citation>
    <scope>NUCLEOTIDE SEQUENCE [LARGE SCALE GENOMIC DNA]</scope>
    <source>
        <strain evidence="7 8">K6</strain>
    </source>
</reference>
<gene>
    <name evidence="7" type="ORF">KIN_10520</name>
</gene>
<dbReference type="PROSITE" id="PS51352">
    <property type="entry name" value="THIOREDOXIN_2"/>
    <property type="match status" value="1"/>
</dbReference>
<dbReference type="PANTHER" id="PTHR42852:SF6">
    <property type="entry name" value="THIOL:DISULFIDE INTERCHANGE PROTEIN DSBE"/>
    <property type="match status" value="1"/>
</dbReference>
<dbReference type="InterPro" id="IPR013740">
    <property type="entry name" value="Redoxin"/>
</dbReference>
<dbReference type="GO" id="GO:0017004">
    <property type="term" value="P:cytochrome complex assembly"/>
    <property type="evidence" value="ECO:0007669"/>
    <property type="project" value="UniProtKB-KW"/>
</dbReference>